<dbReference type="InterPro" id="IPR001678">
    <property type="entry name" value="MeTrfase_RsmB-F_NOP2_dom"/>
</dbReference>
<comment type="catalytic activity">
    <reaction evidence="15">
        <text>cytidine(50) in tRNA + S-adenosyl-L-methionine = 5-methylcytidine(50) in tRNA + S-adenosyl-L-homocysteine + H(+)</text>
        <dbReference type="Rhea" id="RHEA:61488"/>
        <dbReference type="Rhea" id="RHEA-COMP:15838"/>
        <dbReference type="Rhea" id="RHEA-COMP:15839"/>
        <dbReference type="ChEBI" id="CHEBI:15378"/>
        <dbReference type="ChEBI" id="CHEBI:57856"/>
        <dbReference type="ChEBI" id="CHEBI:59789"/>
        <dbReference type="ChEBI" id="CHEBI:74483"/>
        <dbReference type="ChEBI" id="CHEBI:82748"/>
    </reaction>
    <physiologicalReaction direction="left-to-right" evidence="15">
        <dbReference type="Rhea" id="RHEA:61489"/>
    </physiologicalReaction>
</comment>
<evidence type="ECO:0000256" key="15">
    <source>
        <dbReference type="ARBA" id="ARBA00048936"/>
    </source>
</evidence>
<dbReference type="PRINTS" id="PR02011">
    <property type="entry name" value="RCMTNCL1"/>
</dbReference>
<dbReference type="GO" id="GO:0030488">
    <property type="term" value="P:tRNA methylation"/>
    <property type="evidence" value="ECO:0007669"/>
    <property type="project" value="TreeGrafter"/>
</dbReference>
<dbReference type="PROSITE" id="PS51686">
    <property type="entry name" value="SAM_MT_RSMB_NOP"/>
    <property type="match status" value="1"/>
</dbReference>
<keyword evidence="4" id="KW-0820">tRNA-binding</keyword>
<evidence type="ECO:0000313" key="22">
    <source>
        <dbReference type="EMBL" id="RXM34185.1"/>
    </source>
</evidence>
<dbReference type="AlphaFoldDB" id="A0A444UG72"/>
<dbReference type="Gene3D" id="3.40.50.150">
    <property type="entry name" value="Vaccinia Virus protein VP39"/>
    <property type="match status" value="2"/>
</dbReference>
<evidence type="ECO:0000256" key="4">
    <source>
        <dbReference type="ARBA" id="ARBA00022555"/>
    </source>
</evidence>
<evidence type="ECO:0000256" key="7">
    <source>
        <dbReference type="ARBA" id="ARBA00022691"/>
    </source>
</evidence>
<evidence type="ECO:0000256" key="5">
    <source>
        <dbReference type="ARBA" id="ARBA00022603"/>
    </source>
</evidence>
<keyword evidence="9 19" id="KW-0694">RNA-binding</keyword>
<name>A0A444UG72_ACIRT</name>
<organism evidence="22 23">
    <name type="scientific">Acipenser ruthenus</name>
    <name type="common">Sterlet sturgeon</name>
    <dbReference type="NCBI Taxonomy" id="7906"/>
    <lineage>
        <taxon>Eukaryota</taxon>
        <taxon>Metazoa</taxon>
        <taxon>Chordata</taxon>
        <taxon>Craniata</taxon>
        <taxon>Vertebrata</taxon>
        <taxon>Euteleostomi</taxon>
        <taxon>Actinopterygii</taxon>
        <taxon>Chondrostei</taxon>
        <taxon>Acipenseriformes</taxon>
        <taxon>Acipenseridae</taxon>
        <taxon>Acipenser</taxon>
    </lineage>
</organism>
<feature type="domain" description="SAM-dependent MTase RsmB/NOP-type" evidence="21">
    <location>
        <begin position="58"/>
        <end position="397"/>
    </location>
</feature>
<evidence type="ECO:0000256" key="18">
    <source>
        <dbReference type="ARBA" id="ARBA00049365"/>
    </source>
</evidence>
<evidence type="ECO:0000256" key="17">
    <source>
        <dbReference type="ARBA" id="ARBA00049323"/>
    </source>
</evidence>
<dbReference type="EMBL" id="SCEB01214626">
    <property type="protein sequence ID" value="RXM34185.1"/>
    <property type="molecule type" value="Genomic_DNA"/>
</dbReference>
<keyword evidence="10" id="KW-0539">Nucleus</keyword>
<sequence>MGKRNRNRQKNQQDRNSEPRRDNAGWGAGYADIIKENKLFEQYYQELKIVPEGEWEQFMEALREPLPATIRITGYKSHAKEILHCLKEKYFKELQDLEVDGQKIEAPQPLSWYPDELAWHTNLSRKILRKSPLLEKFHQFLVSETESGNISRQEAVSMIPPLLLKIAPHHKILDMCAAPGSKTAQLIEMLHSDMDIPFPEGLVIANDVDNKRCYLLVHQAKRLNSPCIMVVNHDASNIPRLQIDCDGKKDILFYDRILCDVPCRLQMRIAVRGVEQLAVGGRMVYSTCSLNPIEDEAVIASLLEKSEGALELVDVASEVPGLKWMPGVTSWKLMTKTGEWYANWSEVPQNRHTQIRPTMFPPTDPEKLKEMKLERCMRILPHHQNTGGFFVAVLVKKASMPWNRRHPKLRNKGAEGAEPAAEAEKTPAETADEAGEAAMEDKPNDLEVSQESTVKQDGVCGPPPSKKMKLFGFKEDPFVFLSEDDPVLPPIQKFYNLTPNFPKMNVLTRTHEGKKRNLYMVSKELRNVLLNNSERLKVINTGVKVWSRNNDGEQFGCAFRLAQEGIYTLYPYINARIITVSVEDIKVLLTQENPFLSKLEAQSHAQAKQLVMGSIVLRYEPDPKNQDAPQCPIELCGWRGKTSIRAFVPKNERFHYLRMLGVEVFREKRRDDRSEAMAEGEKGGGDPGSMSMETEVDGEQNLGPPKADAEELKETAESSTDSKTESSAETK</sequence>
<dbReference type="Pfam" id="PF25378">
    <property type="entry name" value="PUA_NSUN2"/>
    <property type="match status" value="1"/>
</dbReference>
<evidence type="ECO:0000259" key="21">
    <source>
        <dbReference type="PROSITE" id="PS51686"/>
    </source>
</evidence>
<dbReference type="GO" id="GO:0005576">
    <property type="term" value="C:extracellular region"/>
    <property type="evidence" value="ECO:0007669"/>
    <property type="project" value="UniProtKB-SubCell"/>
</dbReference>
<dbReference type="InterPro" id="IPR057285">
    <property type="entry name" value="Pre-PUA_NSUN2"/>
</dbReference>
<evidence type="ECO:0000256" key="14">
    <source>
        <dbReference type="ARBA" id="ARBA00048755"/>
    </source>
</evidence>
<dbReference type="PANTHER" id="PTHR22808">
    <property type="entry name" value="NCL1 YEAST -RELATED NOL1/NOP2/FMU SUN DOMAIN-CONTAINING"/>
    <property type="match status" value="1"/>
</dbReference>
<evidence type="ECO:0000256" key="19">
    <source>
        <dbReference type="PROSITE-ProRule" id="PRU01023"/>
    </source>
</evidence>
<dbReference type="PANTHER" id="PTHR22808:SF1">
    <property type="entry name" value="RNA CYTOSINE-C(5)-METHYLTRANSFERASE NSUN2-RELATED"/>
    <property type="match status" value="1"/>
</dbReference>
<evidence type="ECO:0000256" key="3">
    <source>
        <dbReference type="ARBA" id="ARBA00012629"/>
    </source>
</evidence>
<dbReference type="InterPro" id="IPR029063">
    <property type="entry name" value="SAM-dependent_MTases_sf"/>
</dbReference>
<keyword evidence="5 19" id="KW-0489">Methyltransferase</keyword>
<evidence type="ECO:0000256" key="11">
    <source>
        <dbReference type="ARBA" id="ARBA00032179"/>
    </source>
</evidence>
<evidence type="ECO:0000256" key="16">
    <source>
        <dbReference type="ARBA" id="ARBA00049286"/>
    </source>
</evidence>
<dbReference type="GO" id="GO:0000049">
    <property type="term" value="F:tRNA binding"/>
    <property type="evidence" value="ECO:0007669"/>
    <property type="project" value="UniProtKB-KW"/>
</dbReference>
<dbReference type="SUPFAM" id="SSF53335">
    <property type="entry name" value="S-adenosyl-L-methionine-dependent methyltransferases"/>
    <property type="match status" value="1"/>
</dbReference>
<dbReference type="InterPro" id="IPR057286">
    <property type="entry name" value="PUA_NSUN2"/>
</dbReference>
<dbReference type="GO" id="GO:0005634">
    <property type="term" value="C:nucleus"/>
    <property type="evidence" value="ECO:0007669"/>
    <property type="project" value="UniProtKB-SubCell"/>
</dbReference>
<evidence type="ECO:0000256" key="9">
    <source>
        <dbReference type="ARBA" id="ARBA00022884"/>
    </source>
</evidence>
<comment type="caution">
    <text evidence="22">The sequence shown here is derived from an EMBL/GenBank/DDBJ whole genome shotgun (WGS) entry which is preliminary data.</text>
</comment>
<dbReference type="GO" id="GO:0016428">
    <property type="term" value="F:tRNA (cytidine-5-)-methyltransferase activity"/>
    <property type="evidence" value="ECO:0007669"/>
    <property type="project" value="InterPro"/>
</dbReference>
<comment type="caution">
    <text evidence="19">Lacks conserved residue(s) required for the propagation of feature annotation.</text>
</comment>
<evidence type="ECO:0000256" key="8">
    <source>
        <dbReference type="ARBA" id="ARBA00022694"/>
    </source>
</evidence>
<dbReference type="FunFam" id="3.40.50.150:FF:000312">
    <property type="entry name" value="NOP2/Sun RNA methyltransferase family member 2"/>
    <property type="match status" value="1"/>
</dbReference>
<protein>
    <recommendedName>
        <fullName evidence="3">tRNA (cytosine(34)-C(5))-methyltransferase</fullName>
        <ecNumber evidence="3">2.1.1.203</ecNumber>
    </recommendedName>
    <alternativeName>
        <fullName evidence="12">NOL1/NOP2/Sun domain family member 2</fullName>
    </alternativeName>
    <alternativeName>
        <fullName evidence="13">mRNA cytosine C(5)-methyltransferase</fullName>
    </alternativeName>
    <alternativeName>
        <fullName evidence="11">tRNA cytosine C(5)-methyltransferase</fullName>
    </alternativeName>
</protein>
<comment type="catalytic activity">
    <reaction evidence="17">
        <text>cytidine(48) in tRNA + S-adenosyl-L-methionine = 5-methylcytidine(48) in tRNA + S-adenosyl-L-homocysteine + H(+)</text>
        <dbReference type="Rhea" id="RHEA:42948"/>
        <dbReference type="Rhea" id="RHEA-COMP:10293"/>
        <dbReference type="Rhea" id="RHEA-COMP:10297"/>
        <dbReference type="ChEBI" id="CHEBI:15378"/>
        <dbReference type="ChEBI" id="CHEBI:57856"/>
        <dbReference type="ChEBI" id="CHEBI:59789"/>
        <dbReference type="ChEBI" id="CHEBI:74483"/>
        <dbReference type="ChEBI" id="CHEBI:82748"/>
    </reaction>
    <physiologicalReaction direction="left-to-right" evidence="17">
        <dbReference type="Rhea" id="RHEA:42949"/>
    </physiologicalReaction>
</comment>
<evidence type="ECO:0000256" key="2">
    <source>
        <dbReference type="ARBA" id="ARBA00004550"/>
    </source>
</evidence>
<comment type="subcellular location">
    <subcellularLocation>
        <location evidence="1">Nucleus</location>
    </subcellularLocation>
    <subcellularLocation>
        <location evidence="2">Secreted</location>
        <location evidence="2">Extracellular exosome</location>
    </subcellularLocation>
</comment>
<keyword evidence="7 19" id="KW-0949">S-adenosyl-L-methionine</keyword>
<feature type="binding site" evidence="19">
    <location>
        <position position="234"/>
    </location>
    <ligand>
        <name>S-adenosyl-L-methionine</name>
        <dbReference type="ChEBI" id="CHEBI:59789"/>
    </ligand>
</feature>
<dbReference type="InterPro" id="IPR023270">
    <property type="entry name" value="RCMT_NCL1"/>
</dbReference>
<feature type="compositionally biased region" description="Basic and acidic residues" evidence="20">
    <location>
        <begin position="707"/>
        <end position="731"/>
    </location>
</feature>
<feature type="binding site" evidence="19">
    <location>
        <position position="207"/>
    </location>
    <ligand>
        <name>S-adenosyl-L-methionine</name>
        <dbReference type="ChEBI" id="CHEBI:59789"/>
    </ligand>
</feature>
<comment type="similarity">
    <text evidence="19">Belongs to the class I-like SAM-binding methyltransferase superfamily. RsmB/NOP family.</text>
</comment>
<feature type="binding site" evidence="19">
    <location>
        <begin position="176"/>
        <end position="182"/>
    </location>
    <ligand>
        <name>S-adenosyl-L-methionine</name>
        <dbReference type="ChEBI" id="CHEBI:59789"/>
    </ligand>
</feature>
<reference evidence="22 23" key="1">
    <citation type="submission" date="2019-01" db="EMBL/GenBank/DDBJ databases">
        <title>Draft Genome and Complete Hox-Cluster Characterization of the Sterlet Sturgeon (Acipenser ruthenus).</title>
        <authorList>
            <person name="Wei Q."/>
        </authorList>
    </citation>
    <scope>NUCLEOTIDE SEQUENCE [LARGE SCALE GENOMIC DNA]</scope>
    <source>
        <strain evidence="22">WHYD16114868_AA</strain>
        <tissue evidence="22">Blood</tissue>
    </source>
</reference>
<keyword evidence="6 19" id="KW-0808">Transferase</keyword>
<dbReference type="InterPro" id="IPR049560">
    <property type="entry name" value="MeTrfase_RsmB-F_NOP2_cat"/>
</dbReference>
<dbReference type="EC" id="2.1.1.203" evidence="3"/>
<gene>
    <name evidence="22" type="ORF">EOD39_4943</name>
</gene>
<comment type="catalytic activity">
    <reaction evidence="16">
        <text>cytidine(34) in tRNA precursor + S-adenosyl-L-methionine = 5-methylcytidine(34) in tRNA precursor + S-adenosyl-L-homocysteine + H(+)</text>
        <dbReference type="Rhea" id="RHEA:42940"/>
        <dbReference type="Rhea" id="RHEA-COMP:10291"/>
        <dbReference type="Rhea" id="RHEA-COMP:10295"/>
        <dbReference type="ChEBI" id="CHEBI:15378"/>
        <dbReference type="ChEBI" id="CHEBI:57856"/>
        <dbReference type="ChEBI" id="CHEBI:59789"/>
        <dbReference type="ChEBI" id="CHEBI:74483"/>
        <dbReference type="ChEBI" id="CHEBI:82748"/>
        <dbReference type="EC" id="2.1.1.203"/>
    </reaction>
    <physiologicalReaction direction="left-to-right" evidence="16">
        <dbReference type="Rhea" id="RHEA:42941"/>
    </physiologicalReaction>
</comment>
<accession>A0A444UG72</accession>
<evidence type="ECO:0000256" key="12">
    <source>
        <dbReference type="ARBA" id="ARBA00032770"/>
    </source>
</evidence>
<dbReference type="PRINTS" id="PR02008">
    <property type="entry name" value="RCMTFAMILY"/>
</dbReference>
<feature type="compositionally biased region" description="Basic and acidic residues" evidence="20">
    <location>
        <begin position="669"/>
        <end position="684"/>
    </location>
</feature>
<evidence type="ECO:0000256" key="20">
    <source>
        <dbReference type="SAM" id="MobiDB-lite"/>
    </source>
</evidence>
<dbReference type="Proteomes" id="UP000289886">
    <property type="component" value="Unassembled WGS sequence"/>
</dbReference>
<dbReference type="Pfam" id="PF01189">
    <property type="entry name" value="Methyltr_RsmB-F"/>
    <property type="match status" value="1"/>
</dbReference>
<evidence type="ECO:0000256" key="10">
    <source>
        <dbReference type="ARBA" id="ARBA00023242"/>
    </source>
</evidence>
<evidence type="ECO:0000313" key="23">
    <source>
        <dbReference type="Proteomes" id="UP000289886"/>
    </source>
</evidence>
<feature type="region of interest" description="Disordered" evidence="20">
    <location>
        <begin position="1"/>
        <end position="26"/>
    </location>
</feature>
<proteinExistence type="inferred from homology"/>
<dbReference type="Pfam" id="PF25376">
    <property type="entry name" value="Pre-PUA_NSUN2"/>
    <property type="match status" value="1"/>
</dbReference>
<feature type="region of interest" description="Disordered" evidence="20">
    <location>
        <begin position="404"/>
        <end position="461"/>
    </location>
</feature>
<feature type="compositionally biased region" description="Basic and acidic residues" evidence="20">
    <location>
        <begin position="11"/>
        <end position="23"/>
    </location>
</feature>
<dbReference type="GO" id="GO:0005737">
    <property type="term" value="C:cytoplasm"/>
    <property type="evidence" value="ECO:0007669"/>
    <property type="project" value="TreeGrafter"/>
</dbReference>
<comment type="catalytic activity">
    <reaction evidence="14">
        <text>cytidine(49) in tRNA + S-adenosyl-L-methionine = 5-methylcytidine(49) in tRNA + S-adenosyl-L-homocysteine + H(+)</text>
        <dbReference type="Rhea" id="RHEA:42952"/>
        <dbReference type="Rhea" id="RHEA-COMP:10294"/>
        <dbReference type="Rhea" id="RHEA-COMP:10385"/>
        <dbReference type="ChEBI" id="CHEBI:15378"/>
        <dbReference type="ChEBI" id="CHEBI:57856"/>
        <dbReference type="ChEBI" id="CHEBI:59789"/>
        <dbReference type="ChEBI" id="CHEBI:74483"/>
        <dbReference type="ChEBI" id="CHEBI:82748"/>
    </reaction>
    <physiologicalReaction direction="left-to-right" evidence="14">
        <dbReference type="Rhea" id="RHEA:42953"/>
    </physiologicalReaction>
</comment>
<evidence type="ECO:0000256" key="13">
    <source>
        <dbReference type="ARBA" id="ARBA00032819"/>
    </source>
</evidence>
<keyword evidence="8" id="KW-0819">tRNA processing</keyword>
<comment type="catalytic activity">
    <reaction evidence="18">
        <text>a cytidine in mRNA + S-adenosyl-L-methionine = a 5-methylcytidine in mRNA + S-adenosyl-L-homocysteine + H(+)</text>
        <dbReference type="Rhea" id="RHEA:61464"/>
        <dbReference type="Rhea" id="RHEA-COMP:15145"/>
        <dbReference type="Rhea" id="RHEA-COMP:15826"/>
        <dbReference type="ChEBI" id="CHEBI:15378"/>
        <dbReference type="ChEBI" id="CHEBI:57856"/>
        <dbReference type="ChEBI" id="CHEBI:59789"/>
        <dbReference type="ChEBI" id="CHEBI:74483"/>
        <dbReference type="ChEBI" id="CHEBI:82748"/>
    </reaction>
    <physiologicalReaction direction="left-to-right" evidence="18">
        <dbReference type="Rhea" id="RHEA:61465"/>
    </physiologicalReaction>
</comment>
<evidence type="ECO:0000256" key="1">
    <source>
        <dbReference type="ARBA" id="ARBA00004123"/>
    </source>
</evidence>
<feature type="binding site" evidence="19">
    <location>
        <position position="260"/>
    </location>
    <ligand>
        <name>S-adenosyl-L-methionine</name>
        <dbReference type="ChEBI" id="CHEBI:59789"/>
    </ligand>
</feature>
<keyword evidence="23" id="KW-1185">Reference proteome</keyword>
<dbReference type="InterPro" id="IPR023267">
    <property type="entry name" value="RCMT"/>
</dbReference>
<evidence type="ECO:0000256" key="6">
    <source>
        <dbReference type="ARBA" id="ARBA00022679"/>
    </source>
</evidence>
<feature type="region of interest" description="Disordered" evidence="20">
    <location>
        <begin position="669"/>
        <end position="731"/>
    </location>
</feature>